<dbReference type="SMART" id="SM00034">
    <property type="entry name" value="CLECT"/>
    <property type="match status" value="7"/>
</dbReference>
<comment type="caution">
    <text evidence="4">The sequence shown here is derived from an EMBL/GenBank/DDBJ whole genome shotgun (WGS) entry which is preliminary data.</text>
</comment>
<feature type="domain" description="C-type lectin" evidence="3">
    <location>
        <begin position="203"/>
        <end position="319"/>
    </location>
</feature>
<evidence type="ECO:0000313" key="5">
    <source>
        <dbReference type="Proteomes" id="UP000827092"/>
    </source>
</evidence>
<sequence length="1114" mass="127252">MVLEINDADVRLARRYCMLYGGDLAFINSTDTLNFIFTLPDYGGDCKWPGKQIVDKESAGSYTRMIRLHIFGLSFLVLCSRGLACNPGWTEYGGKCFMVSEINDADVRLARRYCMLYGGDLAFINSTDTLNFIFSLPNYDAHSGSYWIKEDSKLLTTPKPPTYNMCAFLRGQDIQYAQCHTTLPFICEVLNEDMRCPMAWYKYGNTCYKRVITAINYTESAFYCSTMHSHLAILDDLHKERQVSAVIFRQNETFFVGAKRMDGTFKWSNGNGKEFQPTCVDCVQHSNGDCLGYKSNPIHPLEFSWIYLDCSSFHPFICAMDATTTHSSTGMPFTVPPPNTTPVATTTTPGPLQCPIGYNWKAHEESGFCYWETTYEADKLNWHQAREFCKAYGGDLASYQNGAEEKHGLGGALGHYRGLWFGLERIQNNNFHWVDGSVLNYTNWESEPDLNSRSKFCGMHGQDDGKWELDYCGMRRWFICKSPMVRNPRLPDLDELFGKTPCHVSSPSIYRHRWFLFKDHCYMVNEEPAYSWGMAQNFCNDNEAHLASIHSFEETDFILLLSSLSSNTDYWIGLSSIGIGSSRSWSDNTPVDFVYWEDDAQVSNESGINSCVTFNKHRGFWENEHCNRFSGVICKRKYNSTFELPTPQPTPLLPGNCEKGWYGLGNQCYKTFGERWSQRLNWGEAKESCESIDASLVSIHSKEEQEFITDMLLDIGSDAWIGLLSLNRGTTYEWSDDTSLNYANWDVNEPAHSVDMDEDIYFGMSPSVSTNTCIKLSTDVEGIIGKWRDVACSFRNAYICQKPKRFSIYALTNTKVCRHYADCSFRIHDEYSFRKIKKKYQFYWTGIRSIGENEYGFLNGLRLQFSNWLPGQPQKVSTLMDNCIAMNLNTNWVVRNCKEKFPFVCQWNSGDKTEAVVERRHTCPNISDWVDIGTDTCYLFNLDSRVTWNDAMTYCFRHGGHLASLHSSKEAEVVRQHIVDNTAASLVHIGLGQRKDGSYAWVDHSPVNYVQWDEDEPDSEFEECVELFIRNGKWKSVDCDVSLRGFFCSSKRDTNIESSSRGSTHKDDIVNTKLAVGGFIGIAICVMVVFAIALVTAYYLCPVTRMRVKLLDSP</sequence>
<dbReference type="InterPro" id="IPR050111">
    <property type="entry name" value="C-type_lectin/snaclec_domain"/>
</dbReference>
<feature type="domain" description="C-type lectin" evidence="3">
    <location>
        <begin position="517"/>
        <end position="635"/>
    </location>
</feature>
<dbReference type="Pfam" id="PF00059">
    <property type="entry name" value="Lectin_C"/>
    <property type="match status" value="5"/>
</dbReference>
<proteinExistence type="predicted"/>
<keyword evidence="2" id="KW-0472">Membrane</keyword>
<dbReference type="InterPro" id="IPR001304">
    <property type="entry name" value="C-type_lectin-like"/>
</dbReference>
<keyword evidence="1" id="KW-1015">Disulfide bond</keyword>
<feature type="transmembrane region" description="Helical" evidence="2">
    <location>
        <begin position="1074"/>
        <end position="1101"/>
    </location>
</feature>
<dbReference type="EMBL" id="JAFNEN010000637">
    <property type="protein sequence ID" value="KAG8179319.1"/>
    <property type="molecule type" value="Genomic_DNA"/>
</dbReference>
<evidence type="ECO:0000259" key="3">
    <source>
        <dbReference type="PROSITE" id="PS50041"/>
    </source>
</evidence>
<organism evidence="4 5">
    <name type="scientific">Oedothorax gibbosus</name>
    <dbReference type="NCBI Taxonomy" id="931172"/>
    <lineage>
        <taxon>Eukaryota</taxon>
        <taxon>Metazoa</taxon>
        <taxon>Ecdysozoa</taxon>
        <taxon>Arthropoda</taxon>
        <taxon>Chelicerata</taxon>
        <taxon>Arachnida</taxon>
        <taxon>Araneae</taxon>
        <taxon>Araneomorphae</taxon>
        <taxon>Entelegynae</taxon>
        <taxon>Araneoidea</taxon>
        <taxon>Linyphiidae</taxon>
        <taxon>Erigoninae</taxon>
        <taxon>Oedothorax</taxon>
    </lineage>
</organism>
<dbReference type="Proteomes" id="UP000827092">
    <property type="component" value="Unassembled WGS sequence"/>
</dbReference>
<feature type="domain" description="C-type lectin" evidence="3">
    <location>
        <begin position="817"/>
        <end position="906"/>
    </location>
</feature>
<dbReference type="PROSITE" id="PS50041">
    <property type="entry name" value="C_TYPE_LECTIN_2"/>
    <property type="match status" value="6"/>
</dbReference>
<dbReference type="Gene3D" id="3.10.100.10">
    <property type="entry name" value="Mannose-Binding Protein A, subunit A"/>
    <property type="match status" value="7"/>
</dbReference>
<keyword evidence="2" id="KW-1133">Transmembrane helix</keyword>
<dbReference type="AlphaFoldDB" id="A0AAV6U6R3"/>
<evidence type="ECO:0000313" key="4">
    <source>
        <dbReference type="EMBL" id="KAG8179319.1"/>
    </source>
</evidence>
<evidence type="ECO:0000256" key="2">
    <source>
        <dbReference type="SAM" id="Phobius"/>
    </source>
</evidence>
<dbReference type="InterPro" id="IPR016186">
    <property type="entry name" value="C-type_lectin-like/link_sf"/>
</dbReference>
<dbReference type="PROSITE" id="PS00615">
    <property type="entry name" value="C_TYPE_LECTIN_1"/>
    <property type="match status" value="2"/>
</dbReference>
<dbReference type="PANTHER" id="PTHR22803">
    <property type="entry name" value="MANNOSE, PHOSPHOLIPASE, LECTIN RECEPTOR RELATED"/>
    <property type="match status" value="1"/>
</dbReference>
<name>A0AAV6U6R3_9ARAC</name>
<dbReference type="InterPro" id="IPR018378">
    <property type="entry name" value="C-type_lectin_CS"/>
</dbReference>
<keyword evidence="2" id="KW-0812">Transmembrane</keyword>
<feature type="domain" description="C-type lectin" evidence="3">
    <location>
        <begin position="937"/>
        <end position="1040"/>
    </location>
</feature>
<feature type="domain" description="C-type lectin" evidence="3">
    <location>
        <begin position="664"/>
        <end position="801"/>
    </location>
</feature>
<evidence type="ECO:0000256" key="1">
    <source>
        <dbReference type="ARBA" id="ARBA00023157"/>
    </source>
</evidence>
<dbReference type="InterPro" id="IPR016187">
    <property type="entry name" value="CTDL_fold"/>
</dbReference>
<gene>
    <name evidence="4" type="ORF">JTE90_021987</name>
</gene>
<dbReference type="CDD" id="cd00037">
    <property type="entry name" value="CLECT"/>
    <property type="match status" value="5"/>
</dbReference>
<protein>
    <recommendedName>
        <fullName evidence="3">C-type lectin domain-containing protein</fullName>
    </recommendedName>
</protein>
<keyword evidence="5" id="KW-1185">Reference proteome</keyword>
<reference evidence="4 5" key="1">
    <citation type="journal article" date="2022" name="Nat. Ecol. Evol.">
        <title>A masculinizing supergene underlies an exaggerated male reproductive morph in a spider.</title>
        <authorList>
            <person name="Hendrickx F."/>
            <person name="De Corte Z."/>
            <person name="Sonet G."/>
            <person name="Van Belleghem S.M."/>
            <person name="Kostlbacher S."/>
            <person name="Vangestel C."/>
        </authorList>
    </citation>
    <scope>NUCLEOTIDE SEQUENCE [LARGE SCALE GENOMIC DNA]</scope>
    <source>
        <strain evidence="4">W744_W776</strain>
    </source>
</reference>
<feature type="domain" description="C-type lectin" evidence="3">
    <location>
        <begin position="365"/>
        <end position="481"/>
    </location>
</feature>
<accession>A0AAV6U6R3</accession>
<dbReference type="SUPFAM" id="SSF56436">
    <property type="entry name" value="C-type lectin-like"/>
    <property type="match status" value="7"/>
</dbReference>